<dbReference type="Proteomes" id="UP000030763">
    <property type="component" value="Unassembled WGS sequence"/>
</dbReference>
<dbReference type="GeneID" id="25336748"/>
<keyword evidence="2" id="KW-1185">Reference proteome</keyword>
<sequence length="100" mass="10862">MPNVLSTSAVENGLGFGSGVDAVGFDGNNERSGGVKEVVRIQSNDSWLIGLRHNGKYSVNHVYQHAAREGLARVFNGTMFGRFLSTFVKSRQERCENSAA</sequence>
<gene>
    <name evidence="1" type="ORF">EMWEY_00027620</name>
</gene>
<evidence type="ECO:0000313" key="1">
    <source>
        <dbReference type="EMBL" id="CDJ60109.1"/>
    </source>
</evidence>
<accession>U6MCE0</accession>
<protein>
    <submittedName>
        <fullName evidence="1">Uncharacterized protein</fullName>
    </submittedName>
</protein>
<evidence type="ECO:0000313" key="2">
    <source>
        <dbReference type="Proteomes" id="UP000030763"/>
    </source>
</evidence>
<dbReference type="RefSeq" id="XP_013336754.1">
    <property type="nucleotide sequence ID" value="XM_013481300.1"/>
</dbReference>
<reference evidence="1" key="1">
    <citation type="submission" date="2013-10" db="EMBL/GenBank/DDBJ databases">
        <title>Genomic analysis of the causative agents of coccidiosis in chickens.</title>
        <authorList>
            <person name="Reid A.J."/>
            <person name="Blake D."/>
            <person name="Billington K."/>
            <person name="Browne H."/>
            <person name="Dunn M."/>
            <person name="Hung S."/>
            <person name="Kawahara F."/>
            <person name="Miranda-Saavedra D."/>
            <person name="Mourier T."/>
            <person name="Nagra H."/>
            <person name="Otto T.D."/>
            <person name="Rawlings N."/>
            <person name="Sanchez A."/>
            <person name="Sanders M."/>
            <person name="Subramaniam C."/>
            <person name="Tay Y."/>
            <person name="Dear P."/>
            <person name="Doerig C."/>
            <person name="Gruber A."/>
            <person name="Parkinson J."/>
            <person name="Shirley M."/>
            <person name="Wan K.L."/>
            <person name="Berriman M."/>
            <person name="Tomley F."/>
            <person name="Pain A."/>
        </authorList>
    </citation>
    <scope>NUCLEOTIDE SEQUENCE [LARGE SCALE GENOMIC DNA]</scope>
    <source>
        <strain evidence="1">Weybridge</strain>
    </source>
</reference>
<proteinExistence type="predicted"/>
<dbReference type="AlphaFoldDB" id="U6MCE0"/>
<dbReference type="VEuPathDB" id="ToxoDB:EMWEY_00027620"/>
<reference evidence="1" key="2">
    <citation type="submission" date="2013-10" db="EMBL/GenBank/DDBJ databases">
        <authorList>
            <person name="Aslett M."/>
        </authorList>
    </citation>
    <scope>NUCLEOTIDE SEQUENCE [LARGE SCALE GENOMIC DNA]</scope>
    <source>
        <strain evidence="1">Weybridge</strain>
    </source>
</reference>
<name>U6MCE0_EIMMA</name>
<dbReference type="EMBL" id="HG721321">
    <property type="protein sequence ID" value="CDJ60109.1"/>
    <property type="molecule type" value="Genomic_DNA"/>
</dbReference>
<organism evidence="1 2">
    <name type="scientific">Eimeria maxima</name>
    <name type="common">Coccidian parasite</name>
    <dbReference type="NCBI Taxonomy" id="5804"/>
    <lineage>
        <taxon>Eukaryota</taxon>
        <taxon>Sar</taxon>
        <taxon>Alveolata</taxon>
        <taxon>Apicomplexa</taxon>
        <taxon>Conoidasida</taxon>
        <taxon>Coccidia</taxon>
        <taxon>Eucoccidiorida</taxon>
        <taxon>Eimeriorina</taxon>
        <taxon>Eimeriidae</taxon>
        <taxon>Eimeria</taxon>
    </lineage>
</organism>